<dbReference type="PANTHER" id="PTHR43685">
    <property type="entry name" value="GLYCOSYLTRANSFERASE"/>
    <property type="match status" value="1"/>
</dbReference>
<dbReference type="InterPro" id="IPR028098">
    <property type="entry name" value="Glyco_trans_4-like_N"/>
</dbReference>
<evidence type="ECO:0000259" key="1">
    <source>
        <dbReference type="Pfam" id="PF00534"/>
    </source>
</evidence>
<reference evidence="4" key="1">
    <citation type="journal article" date="2015" name="Nature">
        <title>Complex archaea that bridge the gap between prokaryotes and eukaryotes.</title>
        <authorList>
            <person name="Spang A."/>
            <person name="Saw J.H."/>
            <person name="Jorgensen S.L."/>
            <person name="Zaremba-Niedzwiedzka K."/>
            <person name="Martijn J."/>
            <person name="Lind A.E."/>
            <person name="van Eijk R."/>
            <person name="Schleper C."/>
            <person name="Guy L."/>
            <person name="Ettema T.J."/>
        </authorList>
    </citation>
    <scope>NUCLEOTIDE SEQUENCE</scope>
</reference>
<dbReference type="EMBL" id="LAZR01003248">
    <property type="protein sequence ID" value="KKN20378.1"/>
    <property type="molecule type" value="Genomic_DNA"/>
</dbReference>
<comment type="caution">
    <text evidence="4">The sequence shown here is derived from an EMBL/GenBank/DDBJ whole genome shotgun (WGS) entry which is preliminary data.</text>
</comment>
<proteinExistence type="predicted"/>
<evidence type="ECO:0000259" key="3">
    <source>
        <dbReference type="Pfam" id="PF13439"/>
    </source>
</evidence>
<name>A0A0F9RSY6_9ZZZZ</name>
<dbReference type="InterPro" id="IPR050834">
    <property type="entry name" value="Glycosyltransf_2"/>
</dbReference>
<dbReference type="Pfam" id="PF13439">
    <property type="entry name" value="Glyco_transf_4"/>
    <property type="match status" value="1"/>
</dbReference>
<dbReference type="CDD" id="cd03801">
    <property type="entry name" value="GT4_PimA-like"/>
    <property type="match status" value="1"/>
</dbReference>
<dbReference type="Pfam" id="PF00534">
    <property type="entry name" value="Glycos_transf_1"/>
    <property type="match status" value="1"/>
</dbReference>
<dbReference type="AlphaFoldDB" id="A0A0F9RSY6"/>
<evidence type="ECO:0000313" key="4">
    <source>
        <dbReference type="EMBL" id="KKN20378.1"/>
    </source>
</evidence>
<dbReference type="InterPro" id="IPR001296">
    <property type="entry name" value="Glyco_trans_1"/>
</dbReference>
<feature type="domain" description="Glycosyltransferase subfamily 4-like N-terminal" evidence="3">
    <location>
        <begin position="34"/>
        <end position="129"/>
    </location>
</feature>
<accession>A0A0F9RSY6</accession>
<organism evidence="4">
    <name type="scientific">marine sediment metagenome</name>
    <dbReference type="NCBI Taxonomy" id="412755"/>
    <lineage>
        <taxon>unclassified sequences</taxon>
        <taxon>metagenomes</taxon>
        <taxon>ecological metagenomes</taxon>
    </lineage>
</organism>
<feature type="domain" description="Glycosyltransferase 2-like" evidence="2">
    <location>
        <begin position="307"/>
        <end position="480"/>
    </location>
</feature>
<dbReference type="CDD" id="cd00761">
    <property type="entry name" value="Glyco_tranf_GTA_type"/>
    <property type="match status" value="2"/>
</dbReference>
<dbReference type="PANTHER" id="PTHR43685:SF2">
    <property type="entry name" value="GLYCOSYLTRANSFERASE 2-LIKE DOMAIN-CONTAINING PROTEIN"/>
    <property type="match status" value="1"/>
</dbReference>
<protein>
    <recommendedName>
        <fullName evidence="5">Glycosyltransferase 2-like domain-containing protein</fullName>
    </recommendedName>
</protein>
<feature type="domain" description="Glycosyltransferase 2-like" evidence="2">
    <location>
        <begin position="571"/>
        <end position="691"/>
    </location>
</feature>
<feature type="domain" description="Glycosyl transferase family 1" evidence="1">
    <location>
        <begin position="180"/>
        <end position="273"/>
    </location>
</feature>
<dbReference type="GO" id="GO:0016757">
    <property type="term" value="F:glycosyltransferase activity"/>
    <property type="evidence" value="ECO:0007669"/>
    <property type="project" value="InterPro"/>
</dbReference>
<evidence type="ECO:0000259" key="2">
    <source>
        <dbReference type="Pfam" id="PF00535"/>
    </source>
</evidence>
<gene>
    <name evidence="4" type="ORF">LCGC14_0936270</name>
</gene>
<evidence type="ECO:0008006" key="5">
    <source>
        <dbReference type="Google" id="ProtNLM"/>
    </source>
</evidence>
<dbReference type="SUPFAM" id="SSF53448">
    <property type="entry name" value="Nucleotide-diphospho-sugar transferases"/>
    <property type="match status" value="2"/>
</dbReference>
<dbReference type="InterPro" id="IPR001173">
    <property type="entry name" value="Glyco_trans_2-like"/>
</dbReference>
<dbReference type="Gene3D" id="3.90.550.10">
    <property type="entry name" value="Spore Coat Polysaccharide Biosynthesis Protein SpsA, Chain A"/>
    <property type="match status" value="2"/>
</dbReference>
<dbReference type="Pfam" id="PF00535">
    <property type="entry name" value="Glycos_transf_2"/>
    <property type="match status" value="2"/>
</dbReference>
<dbReference type="InterPro" id="IPR029044">
    <property type="entry name" value="Nucleotide-diphossugar_trans"/>
</dbReference>
<dbReference type="SUPFAM" id="SSF53756">
    <property type="entry name" value="UDP-Glycosyltransferase/glycogen phosphorylase"/>
    <property type="match status" value="1"/>
</dbReference>
<sequence length="896" mass="100979">MKVFLNPIFSGEDKGDGGVRRVVEAQIQHLPSFGWDVVASPDSADVLASHIVMTSQLERIHDKPLALHNHGLYWHEFEWPNWSHKVNKEIMKAVRRADAVTAPSEWVAQSVRRNSLRQVKVIGHGINLDEWPYSRKSKGYVLWNKTRVDPVCTNAAMNELARRAPDVSFVATLADESIPNMQVTGVVPYEEAKGFVARAGVYLCNVRETFGIGTLEAMASGVPILGWRWGGQEDIVEHQLTGYLAEPENYDDLLNGLRYCLEYREELGRNARKVVEDRYQWKDVIGKYALLYEEMLKESKRARPKVSVIVPAYNLAEFLPAALDSVKAQTEQDWECIIVDDASPDDTAKIARRYRKEDKRFRLVQNKENKYLAGALNVGISKSKGKFILPLDADNLIAPTTLEQLLASLLENRNIHIAYGAVLFVDEDGVTPTIYQGNEKSPGHSGWPPVFRSEWQVTAHATDGRPANLVPSTALYRREVWELTGGYRRRYRTAEDADFWTRATSYGFLAKRVTNSDTLVYRNRDESMSRVEELLDWQRWLPWSQDLSLPPAAIASVQAPPVPSHDPPLISVVIPVGPEHTELVVDALDSVDAQNLRDWECIVVNDSGKKIPWLPSWARLITTPGELGVAAARNLGIEATRAPLFLPLDADDALEPLALSTFFGMYQDLGGYVYSDFYERWEGKKATIWEVSDYDGVKLMTEGCLHAVTALYRKSDWEKVGGFDEKLPAWEDWDFQLALCEIGVCGTRAPWPLFTYRKDTGIRREQNYAEYESSREGIYSKWREYYEGRKKLMGCSRCPGGGGGKASEQMGQLAAARFASAPPSAARIPQNGNIENYVLIEYRGAQQGARFYRPPSGNQYSFSSLPTGREKFVSKDDVTFFTSIPDFHIVEKAVPA</sequence>
<dbReference type="Gene3D" id="3.40.50.2000">
    <property type="entry name" value="Glycogen Phosphorylase B"/>
    <property type="match status" value="2"/>
</dbReference>